<reference evidence="1 2" key="1">
    <citation type="submission" date="2019-04" db="EMBL/GenBank/DDBJ databases">
        <title>Lysinibacillus genome sequencing.</title>
        <authorList>
            <person name="Dunlap C."/>
        </authorList>
    </citation>
    <scope>NUCLEOTIDE SEQUENCE [LARGE SCALE GENOMIC DNA]</scope>
    <source>
        <strain evidence="1 2">KCTC 33042</strain>
    </source>
</reference>
<evidence type="ECO:0008006" key="3">
    <source>
        <dbReference type="Google" id="ProtNLM"/>
    </source>
</evidence>
<protein>
    <recommendedName>
        <fullName evidence="3">Transcriptional regulator</fullName>
    </recommendedName>
</protein>
<gene>
    <name evidence="1" type="ORF">FC748_04410</name>
</gene>
<dbReference type="Proteomes" id="UP000308330">
    <property type="component" value="Unassembled WGS sequence"/>
</dbReference>
<accession>A0ABY2T357</accession>
<evidence type="ECO:0000313" key="2">
    <source>
        <dbReference type="Proteomes" id="UP000308330"/>
    </source>
</evidence>
<name>A0ABY2T357_9BACI</name>
<keyword evidence="2" id="KW-1185">Reference proteome</keyword>
<proteinExistence type="predicted"/>
<evidence type="ECO:0000313" key="1">
    <source>
        <dbReference type="EMBL" id="TKI50466.1"/>
    </source>
</evidence>
<organism evidence="1 2">
    <name type="scientific">Lysinibacillus tabacifolii</name>
    <dbReference type="NCBI Taxonomy" id="1173107"/>
    <lineage>
        <taxon>Bacteria</taxon>
        <taxon>Bacillati</taxon>
        <taxon>Bacillota</taxon>
        <taxon>Bacilli</taxon>
        <taxon>Bacillales</taxon>
        <taxon>Bacillaceae</taxon>
        <taxon>Lysinibacillus</taxon>
    </lineage>
</organism>
<comment type="caution">
    <text evidence="1">The sequence shown here is derived from an EMBL/GenBank/DDBJ whole genome shotgun (WGS) entry which is preliminary data.</text>
</comment>
<dbReference type="RefSeq" id="WP_069513228.1">
    <property type="nucleotide sequence ID" value="NZ_PYUE01000003.1"/>
</dbReference>
<sequence length="65" mass="7400">MRIFGLVCYFLMLFYGAELVVEELSIDQPTSSLEKSQHPLKETVEDSTVCVYYPSYKVCKALSAK</sequence>
<dbReference type="EMBL" id="SZPT01000001">
    <property type="protein sequence ID" value="TKI50466.1"/>
    <property type="molecule type" value="Genomic_DNA"/>
</dbReference>